<keyword evidence="6" id="KW-1185">Reference proteome</keyword>
<evidence type="ECO:0000256" key="2">
    <source>
        <dbReference type="ARBA" id="ARBA00023242"/>
    </source>
</evidence>
<dbReference type="InterPro" id="IPR003958">
    <property type="entry name" value="CBFA_NFYB_domain"/>
</dbReference>
<comment type="subcellular location">
    <subcellularLocation>
        <location evidence="1">Nucleus</location>
    </subcellularLocation>
</comment>
<reference evidence="5" key="1">
    <citation type="submission" date="2022-01" db="EMBL/GenBank/DDBJ databases">
        <authorList>
            <person name="King R."/>
        </authorList>
    </citation>
    <scope>NUCLEOTIDE SEQUENCE</scope>
</reference>
<feature type="domain" description="Transcription factor CBF/NF-Y/archaeal histone" evidence="4">
    <location>
        <begin position="116"/>
        <end position="179"/>
    </location>
</feature>
<dbReference type="Proteomes" id="UP001153620">
    <property type="component" value="Chromosome 3"/>
</dbReference>
<dbReference type="Gene3D" id="1.10.20.10">
    <property type="entry name" value="Histone, subunit A"/>
    <property type="match status" value="1"/>
</dbReference>
<organism evidence="5 6">
    <name type="scientific">Chironomus riparius</name>
    <dbReference type="NCBI Taxonomy" id="315576"/>
    <lineage>
        <taxon>Eukaryota</taxon>
        <taxon>Metazoa</taxon>
        <taxon>Ecdysozoa</taxon>
        <taxon>Arthropoda</taxon>
        <taxon>Hexapoda</taxon>
        <taxon>Insecta</taxon>
        <taxon>Pterygota</taxon>
        <taxon>Neoptera</taxon>
        <taxon>Endopterygota</taxon>
        <taxon>Diptera</taxon>
        <taxon>Nematocera</taxon>
        <taxon>Chironomoidea</taxon>
        <taxon>Chironomidae</taxon>
        <taxon>Chironominae</taxon>
        <taxon>Chironomus</taxon>
    </lineage>
</organism>
<evidence type="ECO:0000313" key="5">
    <source>
        <dbReference type="EMBL" id="CAG9808214.1"/>
    </source>
</evidence>
<dbReference type="InterPro" id="IPR009072">
    <property type="entry name" value="Histone-fold"/>
</dbReference>
<name>A0A9N9S1Z4_9DIPT</name>
<dbReference type="GO" id="GO:0008622">
    <property type="term" value="C:epsilon DNA polymerase complex"/>
    <property type="evidence" value="ECO:0007669"/>
    <property type="project" value="TreeGrafter"/>
</dbReference>
<dbReference type="PANTHER" id="PTHR10252:SF79">
    <property type="entry name" value="DNA POLYMERASE EPSILON SUBUNIT 4"/>
    <property type="match status" value="1"/>
</dbReference>
<dbReference type="GO" id="GO:0046982">
    <property type="term" value="F:protein heterodimerization activity"/>
    <property type="evidence" value="ECO:0007669"/>
    <property type="project" value="InterPro"/>
</dbReference>
<dbReference type="CDD" id="cd22929">
    <property type="entry name" value="HFD_POLE4-like"/>
    <property type="match status" value="1"/>
</dbReference>
<dbReference type="GO" id="GO:0006261">
    <property type="term" value="P:DNA-templated DNA replication"/>
    <property type="evidence" value="ECO:0007669"/>
    <property type="project" value="TreeGrafter"/>
</dbReference>
<evidence type="ECO:0000313" key="6">
    <source>
        <dbReference type="Proteomes" id="UP001153620"/>
    </source>
</evidence>
<evidence type="ECO:0000256" key="3">
    <source>
        <dbReference type="SAM" id="MobiDB-lite"/>
    </source>
</evidence>
<dbReference type="OrthoDB" id="636685at2759"/>
<feature type="region of interest" description="Disordered" evidence="3">
    <location>
        <begin position="80"/>
        <end position="107"/>
    </location>
</feature>
<dbReference type="Pfam" id="PF00808">
    <property type="entry name" value="CBFD_NFYB_HMF"/>
    <property type="match status" value="1"/>
</dbReference>
<accession>A0A9N9S1Z4</accession>
<feature type="compositionally biased region" description="Acidic residues" evidence="3">
    <location>
        <begin position="80"/>
        <end position="93"/>
    </location>
</feature>
<dbReference type="InterPro" id="IPR050568">
    <property type="entry name" value="Transcr_DNA_Rep_Reg"/>
</dbReference>
<keyword evidence="2" id="KW-0539">Nucleus</keyword>
<sequence length="186" mass="21274">MSETNEDVVHSMELFNTEDLMQSDDIAIDKNTNDIVTNSEDYETQINDELIKESEDHETEINQETVDLETEIDHPEVEDVMETEENEDLDEMEKDTTEDVSKKKAVKSNNQDRITNLPLAKIKHIIKLDPEVKLVNGEAVYLITKTTEMFIKTLAKEAFGYAAQNKKKTITKSHVDQALSMLPVEL</sequence>
<dbReference type="SUPFAM" id="SSF47113">
    <property type="entry name" value="Histone-fold"/>
    <property type="match status" value="1"/>
</dbReference>
<evidence type="ECO:0000259" key="4">
    <source>
        <dbReference type="Pfam" id="PF00808"/>
    </source>
</evidence>
<dbReference type="AlphaFoldDB" id="A0A9N9S1Z4"/>
<dbReference type="EMBL" id="OU895879">
    <property type="protein sequence ID" value="CAG9808214.1"/>
    <property type="molecule type" value="Genomic_DNA"/>
</dbReference>
<dbReference type="PANTHER" id="PTHR10252">
    <property type="entry name" value="HISTONE-LIKE TRANSCRIPTION FACTOR CCAAT-RELATED"/>
    <property type="match status" value="1"/>
</dbReference>
<reference evidence="5" key="2">
    <citation type="submission" date="2022-10" db="EMBL/GenBank/DDBJ databases">
        <authorList>
            <consortium name="ENA_rothamsted_submissions"/>
            <consortium name="culmorum"/>
            <person name="King R."/>
        </authorList>
    </citation>
    <scope>NUCLEOTIDE SEQUENCE</scope>
</reference>
<gene>
    <name evidence="5" type="ORF">CHIRRI_LOCUS11056</name>
</gene>
<evidence type="ECO:0000256" key="1">
    <source>
        <dbReference type="ARBA" id="ARBA00004123"/>
    </source>
</evidence>
<proteinExistence type="predicted"/>
<protein>
    <recommendedName>
        <fullName evidence="4">Transcription factor CBF/NF-Y/archaeal histone domain-containing protein</fullName>
    </recommendedName>
</protein>